<feature type="transmembrane region" description="Helical" evidence="7">
    <location>
        <begin position="429"/>
        <end position="449"/>
    </location>
</feature>
<keyword evidence="5 7" id="KW-1133">Transmembrane helix</keyword>
<feature type="domain" description="Major facilitator superfamily (MFS) profile" evidence="8">
    <location>
        <begin position="1"/>
        <end position="453"/>
    </location>
</feature>
<evidence type="ECO:0000313" key="9">
    <source>
        <dbReference type="EMBL" id="GII59873.1"/>
    </source>
</evidence>
<dbReference type="InterPro" id="IPR036259">
    <property type="entry name" value="MFS_trans_sf"/>
</dbReference>
<evidence type="ECO:0000256" key="6">
    <source>
        <dbReference type="ARBA" id="ARBA00023136"/>
    </source>
</evidence>
<dbReference type="PANTHER" id="PTHR42718:SF46">
    <property type="entry name" value="BLR6921 PROTEIN"/>
    <property type="match status" value="1"/>
</dbReference>
<dbReference type="InterPro" id="IPR020846">
    <property type="entry name" value="MFS_dom"/>
</dbReference>
<comment type="caution">
    <text evidence="9">The sequence shown here is derived from an EMBL/GenBank/DDBJ whole genome shotgun (WGS) entry which is preliminary data.</text>
</comment>
<evidence type="ECO:0000256" key="5">
    <source>
        <dbReference type="ARBA" id="ARBA00022989"/>
    </source>
</evidence>
<proteinExistence type="predicted"/>
<evidence type="ECO:0000256" key="2">
    <source>
        <dbReference type="ARBA" id="ARBA00022448"/>
    </source>
</evidence>
<dbReference type="Gene3D" id="1.20.1720.10">
    <property type="entry name" value="Multidrug resistance protein D"/>
    <property type="match status" value="1"/>
</dbReference>
<gene>
    <name evidence="9" type="ORF">Pth03_82620</name>
</gene>
<feature type="transmembrane region" description="Helical" evidence="7">
    <location>
        <begin position="388"/>
        <end position="409"/>
    </location>
</feature>
<feature type="transmembrane region" description="Helical" evidence="7">
    <location>
        <begin position="29"/>
        <end position="46"/>
    </location>
</feature>
<feature type="transmembrane region" description="Helical" evidence="7">
    <location>
        <begin position="143"/>
        <end position="162"/>
    </location>
</feature>
<feature type="transmembrane region" description="Helical" evidence="7">
    <location>
        <begin position="348"/>
        <end position="367"/>
    </location>
</feature>
<accession>A0A8J3Y2T3</accession>
<dbReference type="GO" id="GO:0005886">
    <property type="term" value="C:plasma membrane"/>
    <property type="evidence" value="ECO:0007669"/>
    <property type="project" value="UniProtKB-SubCell"/>
</dbReference>
<feature type="transmembrane region" description="Helical" evidence="7">
    <location>
        <begin position="86"/>
        <end position="105"/>
    </location>
</feature>
<dbReference type="AlphaFoldDB" id="A0A8J3Y2T3"/>
<organism evidence="9 10">
    <name type="scientific">Planotetraspora thailandica</name>
    <dbReference type="NCBI Taxonomy" id="487172"/>
    <lineage>
        <taxon>Bacteria</taxon>
        <taxon>Bacillati</taxon>
        <taxon>Actinomycetota</taxon>
        <taxon>Actinomycetes</taxon>
        <taxon>Streptosporangiales</taxon>
        <taxon>Streptosporangiaceae</taxon>
        <taxon>Planotetraspora</taxon>
    </lineage>
</organism>
<feature type="transmembrane region" description="Helical" evidence="7">
    <location>
        <begin position="209"/>
        <end position="230"/>
    </location>
</feature>
<dbReference type="GO" id="GO:0022857">
    <property type="term" value="F:transmembrane transporter activity"/>
    <property type="evidence" value="ECO:0007669"/>
    <property type="project" value="InterPro"/>
</dbReference>
<feature type="transmembrane region" description="Helical" evidence="7">
    <location>
        <begin position="183"/>
        <end position="203"/>
    </location>
</feature>
<keyword evidence="4 7" id="KW-0812">Transmembrane</keyword>
<name>A0A8J3Y2T3_9ACTN</name>
<dbReference type="PROSITE" id="PS50850">
    <property type="entry name" value="MFS"/>
    <property type="match status" value="1"/>
</dbReference>
<feature type="transmembrane region" description="Helical" evidence="7">
    <location>
        <begin position="286"/>
        <end position="308"/>
    </location>
</feature>
<feature type="transmembrane region" description="Helical" evidence="7">
    <location>
        <begin position="315"/>
        <end position="336"/>
    </location>
</feature>
<evidence type="ECO:0000256" key="7">
    <source>
        <dbReference type="SAM" id="Phobius"/>
    </source>
</evidence>
<dbReference type="Pfam" id="PF07690">
    <property type="entry name" value="MFS_1"/>
    <property type="match status" value="1"/>
</dbReference>
<dbReference type="InterPro" id="IPR011701">
    <property type="entry name" value="MFS"/>
</dbReference>
<keyword evidence="2" id="KW-0813">Transport</keyword>
<feature type="transmembrane region" description="Helical" evidence="7">
    <location>
        <begin position="251"/>
        <end position="274"/>
    </location>
</feature>
<feature type="transmembrane region" description="Helical" evidence="7">
    <location>
        <begin position="58"/>
        <end position="80"/>
    </location>
</feature>
<dbReference type="RefSeq" id="WP_203949911.1">
    <property type="nucleotide sequence ID" value="NZ_BOOR01000105.1"/>
</dbReference>
<evidence type="ECO:0000256" key="1">
    <source>
        <dbReference type="ARBA" id="ARBA00004651"/>
    </source>
</evidence>
<keyword evidence="10" id="KW-1185">Reference proteome</keyword>
<evidence type="ECO:0000256" key="3">
    <source>
        <dbReference type="ARBA" id="ARBA00022475"/>
    </source>
</evidence>
<evidence type="ECO:0000313" key="10">
    <source>
        <dbReference type="Proteomes" id="UP000605992"/>
    </source>
</evidence>
<dbReference type="PANTHER" id="PTHR42718">
    <property type="entry name" value="MAJOR FACILITATOR SUPERFAMILY MULTIDRUG TRANSPORTER MFSC"/>
    <property type="match status" value="1"/>
</dbReference>
<protein>
    <submittedName>
        <fullName evidence="9">MFS transporter</fullName>
    </submittedName>
</protein>
<feature type="transmembrane region" description="Helical" evidence="7">
    <location>
        <begin position="117"/>
        <end position="137"/>
    </location>
</feature>
<comment type="subcellular location">
    <subcellularLocation>
        <location evidence="1">Cell membrane</location>
        <topology evidence="1">Multi-pass membrane protein</topology>
    </subcellularLocation>
</comment>
<evidence type="ECO:0000256" key="4">
    <source>
        <dbReference type="ARBA" id="ARBA00022692"/>
    </source>
</evidence>
<reference evidence="9" key="1">
    <citation type="submission" date="2021-01" db="EMBL/GenBank/DDBJ databases">
        <title>Whole genome shotgun sequence of Planotetraspora thailandica NBRC 104271.</title>
        <authorList>
            <person name="Komaki H."/>
            <person name="Tamura T."/>
        </authorList>
    </citation>
    <scope>NUCLEOTIDE SEQUENCE</scope>
    <source>
        <strain evidence="9">NBRC 104271</strain>
    </source>
</reference>
<dbReference type="SUPFAM" id="SSF103473">
    <property type="entry name" value="MFS general substrate transporter"/>
    <property type="match status" value="2"/>
</dbReference>
<dbReference type="EMBL" id="BOOR01000105">
    <property type="protein sequence ID" value="GII59873.1"/>
    <property type="molecule type" value="Genomic_DNA"/>
</dbReference>
<evidence type="ECO:0000259" key="8">
    <source>
        <dbReference type="PROSITE" id="PS50850"/>
    </source>
</evidence>
<dbReference type="Gene3D" id="1.20.1250.20">
    <property type="entry name" value="MFS general substrate transporter like domains"/>
    <property type="match status" value="1"/>
</dbReference>
<dbReference type="Proteomes" id="UP000605992">
    <property type="component" value="Unassembled WGS sequence"/>
</dbReference>
<dbReference type="CDD" id="cd17321">
    <property type="entry name" value="MFS_MMR_MDR_like"/>
    <property type="match status" value="1"/>
</dbReference>
<keyword evidence="6 7" id="KW-0472">Membrane</keyword>
<sequence length="462" mass="47860">MVGLDTTIINVALPSAQQALGFSDSSRQWAVTLYALAFGSLLLLGGRLGDLVGRRRMFLIGVLGFAVVSAIGGAAPNYAILLVGRGLQGLFAAFLAPATLSLLAVTFHEHPARAKAFGIFSGILGVGGVSGLVLGGVLSEYLSWRYCMFVNLVLAIPALLGGMSLLRGVHSHPTATAGERADLAGAVLSFGGLFGIVFGFSYAESSGWGNVWTITSLVLGAVLMVAFAIVEANVRNPLLPLRILLDRFRGTAFLALALLGAGFVSVFLFLTYFMQTVLGYSPLQTGLAFVPMVAGFIVAVNLASSFLLPRFGARAVVVTGILIGLIGLILIARLGVDATYSAHILPAILIYDFGQGMASAPLFATATRGVEKRDTGIAGALVNAFQQTGYSIGGAVLSTIAASATARYAAANPGAPRVAPLAAVHGYSTAFWCVVGLYGFSALLCLILFPGHPRTQSARNTG</sequence>
<keyword evidence="3" id="KW-1003">Cell membrane</keyword>